<name>A0A9P6ELB9_9AGAR</name>
<dbReference type="GO" id="GO:0016705">
    <property type="term" value="F:oxidoreductase activity, acting on paired donors, with incorporation or reduction of molecular oxygen"/>
    <property type="evidence" value="ECO:0007669"/>
    <property type="project" value="InterPro"/>
</dbReference>
<evidence type="ECO:0000256" key="2">
    <source>
        <dbReference type="ARBA" id="ARBA00010617"/>
    </source>
</evidence>
<keyword evidence="5" id="KW-0560">Oxidoreductase</keyword>
<keyword evidence="4" id="KW-0479">Metal-binding</keyword>
<dbReference type="EMBL" id="MU157837">
    <property type="protein sequence ID" value="KAF9530965.1"/>
    <property type="molecule type" value="Genomic_DNA"/>
</dbReference>
<dbReference type="InterPro" id="IPR036396">
    <property type="entry name" value="Cyt_P450_sf"/>
</dbReference>
<evidence type="ECO:0000313" key="8">
    <source>
        <dbReference type="EMBL" id="KAF9530965.1"/>
    </source>
</evidence>
<dbReference type="OrthoDB" id="1470350at2759"/>
<dbReference type="InterPro" id="IPR001128">
    <property type="entry name" value="Cyt_P450"/>
</dbReference>
<dbReference type="PANTHER" id="PTHR24287:SF1">
    <property type="entry name" value="P450, PUTATIVE (EUROFUNG)-RELATED"/>
    <property type="match status" value="1"/>
</dbReference>
<dbReference type="Gene3D" id="1.10.630.10">
    <property type="entry name" value="Cytochrome P450"/>
    <property type="match status" value="1"/>
</dbReference>
<dbReference type="InterPro" id="IPR002401">
    <property type="entry name" value="Cyt_P450_E_grp-I"/>
</dbReference>
<dbReference type="PANTHER" id="PTHR24287">
    <property type="entry name" value="P450, PUTATIVE (EUROFUNG)-RELATED"/>
    <property type="match status" value="1"/>
</dbReference>
<evidence type="ECO:0000256" key="1">
    <source>
        <dbReference type="ARBA" id="ARBA00001971"/>
    </source>
</evidence>
<evidence type="ECO:0000256" key="6">
    <source>
        <dbReference type="ARBA" id="ARBA00023004"/>
    </source>
</evidence>
<proteinExistence type="inferred from homology"/>
<evidence type="ECO:0000256" key="7">
    <source>
        <dbReference type="ARBA" id="ARBA00023033"/>
    </source>
</evidence>
<keyword evidence="3" id="KW-0349">Heme</keyword>
<dbReference type="Pfam" id="PF00067">
    <property type="entry name" value="p450"/>
    <property type="match status" value="1"/>
</dbReference>
<protein>
    <submittedName>
        <fullName evidence="8">Cytochrome P450</fullName>
    </submittedName>
</protein>
<accession>A0A9P6ELB9</accession>
<keyword evidence="9" id="KW-1185">Reference proteome</keyword>
<dbReference type="GO" id="GO:0020037">
    <property type="term" value="F:heme binding"/>
    <property type="evidence" value="ECO:0007669"/>
    <property type="project" value="InterPro"/>
</dbReference>
<evidence type="ECO:0000313" key="9">
    <source>
        <dbReference type="Proteomes" id="UP000807306"/>
    </source>
</evidence>
<dbReference type="InterPro" id="IPR047146">
    <property type="entry name" value="Cyt_P450_E_CYP52_fungi"/>
</dbReference>
<gene>
    <name evidence="8" type="ORF">CPB83DRAFT_892236</name>
</gene>
<dbReference type="Proteomes" id="UP000807306">
    <property type="component" value="Unassembled WGS sequence"/>
</dbReference>
<keyword evidence="6" id="KW-0408">Iron</keyword>
<keyword evidence="7" id="KW-0503">Monooxygenase</keyword>
<dbReference type="GO" id="GO:0004497">
    <property type="term" value="F:monooxygenase activity"/>
    <property type="evidence" value="ECO:0007669"/>
    <property type="project" value="UniProtKB-KW"/>
</dbReference>
<dbReference type="GO" id="GO:0005506">
    <property type="term" value="F:iron ion binding"/>
    <property type="evidence" value="ECO:0007669"/>
    <property type="project" value="InterPro"/>
</dbReference>
<comment type="caution">
    <text evidence="8">The sequence shown here is derived from an EMBL/GenBank/DDBJ whole genome shotgun (WGS) entry which is preliminary data.</text>
</comment>
<evidence type="ECO:0000256" key="5">
    <source>
        <dbReference type="ARBA" id="ARBA00023002"/>
    </source>
</evidence>
<dbReference type="AlphaFoldDB" id="A0A9P6ELB9"/>
<dbReference type="PRINTS" id="PR00463">
    <property type="entry name" value="EP450I"/>
</dbReference>
<evidence type="ECO:0000256" key="4">
    <source>
        <dbReference type="ARBA" id="ARBA00022723"/>
    </source>
</evidence>
<evidence type="ECO:0000256" key="3">
    <source>
        <dbReference type="ARBA" id="ARBA00022617"/>
    </source>
</evidence>
<comment type="cofactor">
    <cofactor evidence="1">
        <name>heme</name>
        <dbReference type="ChEBI" id="CHEBI:30413"/>
    </cofactor>
</comment>
<reference evidence="8" key="1">
    <citation type="submission" date="2020-11" db="EMBL/GenBank/DDBJ databases">
        <authorList>
            <consortium name="DOE Joint Genome Institute"/>
            <person name="Ahrendt S."/>
            <person name="Riley R."/>
            <person name="Andreopoulos W."/>
            <person name="Labutti K."/>
            <person name="Pangilinan J."/>
            <person name="Ruiz-Duenas F.J."/>
            <person name="Barrasa J.M."/>
            <person name="Sanchez-Garcia M."/>
            <person name="Camarero S."/>
            <person name="Miyauchi S."/>
            <person name="Serrano A."/>
            <person name="Linde D."/>
            <person name="Babiker R."/>
            <person name="Drula E."/>
            <person name="Ayuso-Fernandez I."/>
            <person name="Pacheco R."/>
            <person name="Padilla G."/>
            <person name="Ferreira P."/>
            <person name="Barriuso J."/>
            <person name="Kellner H."/>
            <person name="Castanera R."/>
            <person name="Alfaro M."/>
            <person name="Ramirez L."/>
            <person name="Pisabarro A.G."/>
            <person name="Kuo A."/>
            <person name="Tritt A."/>
            <person name="Lipzen A."/>
            <person name="He G."/>
            <person name="Yan M."/>
            <person name="Ng V."/>
            <person name="Cullen D."/>
            <person name="Martin F."/>
            <person name="Rosso M.-N."/>
            <person name="Henrissat B."/>
            <person name="Hibbett D."/>
            <person name="Martinez A.T."/>
            <person name="Grigoriev I.V."/>
        </authorList>
    </citation>
    <scope>NUCLEOTIDE SEQUENCE</scope>
    <source>
        <strain evidence="8">CBS 506.95</strain>
    </source>
</reference>
<dbReference type="SUPFAM" id="SSF48264">
    <property type="entry name" value="Cytochrome P450"/>
    <property type="match status" value="1"/>
</dbReference>
<organism evidence="8 9">
    <name type="scientific">Crepidotus variabilis</name>
    <dbReference type="NCBI Taxonomy" id="179855"/>
    <lineage>
        <taxon>Eukaryota</taxon>
        <taxon>Fungi</taxon>
        <taxon>Dikarya</taxon>
        <taxon>Basidiomycota</taxon>
        <taxon>Agaricomycotina</taxon>
        <taxon>Agaricomycetes</taxon>
        <taxon>Agaricomycetidae</taxon>
        <taxon>Agaricales</taxon>
        <taxon>Agaricineae</taxon>
        <taxon>Crepidotaceae</taxon>
        <taxon>Crepidotus</taxon>
    </lineage>
</organism>
<sequence length="326" mass="36894">MKGMFEMMVNGFPGDILDGWAGEQGNTFFFDKLTNRGIITLDPDVVKAMLATQFDSFGKGEEFTGQMDSLPGSGIFNADGEMWKFHRAMTRPFFTKERINDFEIYSRNCDISLALAKERLRHGEPIEFQDLVGRFTLDSATEFLFGQSVQSLAAGIPYPPTSSRKMPSSFASHPSNIFVDAFFDGQRAAVEHLSLGFEPLMAQAISTLEQNQKIEDNYSEKEENTNLLAHLVRHTQDPKILLDQLVNLLVAGRDTTADLLSFSMYMITQHPDIERRLREEILEKVGPKNSPTYAKMKDMKYVKAFLNEVLRMYPPVLVPSLPLMSH</sequence>
<comment type="similarity">
    <text evidence="2">Belongs to the cytochrome P450 family.</text>
</comment>
<dbReference type="PRINTS" id="PR00385">
    <property type="entry name" value="P450"/>
</dbReference>